<dbReference type="CDD" id="cd03127">
    <property type="entry name" value="tetraspanin_LEL"/>
    <property type="match status" value="1"/>
</dbReference>
<dbReference type="InterPro" id="IPR008952">
    <property type="entry name" value="Tetraspanin_EC2_sf"/>
</dbReference>
<dbReference type="GO" id="GO:0016020">
    <property type="term" value="C:membrane"/>
    <property type="evidence" value="ECO:0007669"/>
    <property type="project" value="UniProtKB-SubCell"/>
</dbReference>
<evidence type="ECO:0000313" key="6">
    <source>
        <dbReference type="EMBL" id="CAH2086829.1"/>
    </source>
</evidence>
<evidence type="ECO:0000256" key="5">
    <source>
        <dbReference type="SAM" id="Phobius"/>
    </source>
</evidence>
<keyword evidence="2 5" id="KW-0812">Transmembrane</keyword>
<gene>
    <name evidence="6" type="ORF">EEDITHA_LOCUS3155</name>
</gene>
<evidence type="ECO:0008006" key="8">
    <source>
        <dbReference type="Google" id="ProtNLM"/>
    </source>
</evidence>
<dbReference type="SUPFAM" id="SSF48652">
    <property type="entry name" value="Tetraspanin"/>
    <property type="match status" value="1"/>
</dbReference>
<reference evidence="6" key="1">
    <citation type="submission" date="2022-03" db="EMBL/GenBank/DDBJ databases">
        <authorList>
            <person name="Tunstrom K."/>
        </authorList>
    </citation>
    <scope>NUCLEOTIDE SEQUENCE</scope>
</reference>
<evidence type="ECO:0000256" key="3">
    <source>
        <dbReference type="ARBA" id="ARBA00022989"/>
    </source>
</evidence>
<dbReference type="AlphaFoldDB" id="A0AAU9TN33"/>
<evidence type="ECO:0000256" key="1">
    <source>
        <dbReference type="ARBA" id="ARBA00004141"/>
    </source>
</evidence>
<sequence length="331" mass="37134">MVLCNLHVEDPRHRPILISSVNVKEPVSEPQPNLTLQNVEGEGLSQPHALHAPDDERRTKHKSCWFTCIKISYVLISVINILLSIALMAVAVSAAITIKAYSTEQSGRLISLILLAVVAAVALSITIYAMVAVAGNHYKHVRGTSIVLFLLAITISVVIGVSMKIGEEDEIRLSHSLSESFELSQENNLRHVKLWTAIQNDLTCCGVSNPEDYNRFNLPAVFPPNVPISCCPSFDPNRSSFVQEREKEACKAKREYYNIGCRKPVIELFIRTTRRVMMISIVVIIVMVWLSIKGAIWTHYCKKREKELKRTPSMNLTIKGLFTKQQISTKP</sequence>
<accession>A0AAU9TN33</accession>
<dbReference type="Gene3D" id="1.10.1450.10">
    <property type="entry name" value="Tetraspanin"/>
    <property type="match status" value="1"/>
</dbReference>
<organism evidence="6 7">
    <name type="scientific">Euphydryas editha</name>
    <name type="common">Edith's checkerspot</name>
    <dbReference type="NCBI Taxonomy" id="104508"/>
    <lineage>
        <taxon>Eukaryota</taxon>
        <taxon>Metazoa</taxon>
        <taxon>Ecdysozoa</taxon>
        <taxon>Arthropoda</taxon>
        <taxon>Hexapoda</taxon>
        <taxon>Insecta</taxon>
        <taxon>Pterygota</taxon>
        <taxon>Neoptera</taxon>
        <taxon>Endopterygota</taxon>
        <taxon>Lepidoptera</taxon>
        <taxon>Glossata</taxon>
        <taxon>Ditrysia</taxon>
        <taxon>Papilionoidea</taxon>
        <taxon>Nymphalidae</taxon>
        <taxon>Nymphalinae</taxon>
        <taxon>Euphydryas</taxon>
    </lineage>
</organism>
<dbReference type="Pfam" id="PF00335">
    <property type="entry name" value="Tetraspanin"/>
    <property type="match status" value="1"/>
</dbReference>
<keyword evidence="3 5" id="KW-1133">Transmembrane helix</keyword>
<keyword evidence="4 5" id="KW-0472">Membrane</keyword>
<dbReference type="InterPro" id="IPR018499">
    <property type="entry name" value="Tetraspanin/Peripherin"/>
</dbReference>
<evidence type="ECO:0000256" key="2">
    <source>
        <dbReference type="ARBA" id="ARBA00022692"/>
    </source>
</evidence>
<feature type="transmembrane region" description="Helical" evidence="5">
    <location>
        <begin position="109"/>
        <end position="134"/>
    </location>
</feature>
<feature type="transmembrane region" description="Helical" evidence="5">
    <location>
        <begin position="146"/>
        <end position="166"/>
    </location>
</feature>
<comment type="caution">
    <text evidence="6">The sequence shown here is derived from an EMBL/GenBank/DDBJ whole genome shotgun (WGS) entry which is preliminary data.</text>
</comment>
<evidence type="ECO:0000256" key="4">
    <source>
        <dbReference type="ARBA" id="ARBA00023136"/>
    </source>
</evidence>
<feature type="transmembrane region" description="Helical" evidence="5">
    <location>
        <begin position="71"/>
        <end position="97"/>
    </location>
</feature>
<protein>
    <recommendedName>
        <fullName evidence="8">Tetraspanin</fullName>
    </recommendedName>
</protein>
<comment type="subcellular location">
    <subcellularLocation>
        <location evidence="1">Membrane</location>
        <topology evidence="1">Multi-pass membrane protein</topology>
    </subcellularLocation>
</comment>
<evidence type="ECO:0000313" key="7">
    <source>
        <dbReference type="Proteomes" id="UP001153954"/>
    </source>
</evidence>
<dbReference type="Proteomes" id="UP001153954">
    <property type="component" value="Unassembled WGS sequence"/>
</dbReference>
<dbReference type="EMBL" id="CAKOGL010000005">
    <property type="protein sequence ID" value="CAH2086829.1"/>
    <property type="molecule type" value="Genomic_DNA"/>
</dbReference>
<proteinExistence type="predicted"/>
<feature type="transmembrane region" description="Helical" evidence="5">
    <location>
        <begin position="276"/>
        <end position="300"/>
    </location>
</feature>
<keyword evidence="7" id="KW-1185">Reference proteome</keyword>
<name>A0AAU9TN33_EUPED</name>